<dbReference type="Proteomes" id="UP001055712">
    <property type="component" value="Unassembled WGS sequence"/>
</dbReference>
<sequence>MPHHLQQQHQEQQQQHHQQQHQQHQQQQQQQHQHQQHQQTTLERHGAQHTLAQTTAYAASLAPALSDYQLAASAVQQHQQAQLAHLYLSALLERRAAAARQRVTNLLATARHVAALMLASAREASCQQAAAATLTEWTACPSGALACPQQQLEEQQHGQQACEAYAPAAARWHGPP</sequence>
<organism evidence="2 3">
    <name type="scientific">Chlorella vulgaris</name>
    <name type="common">Green alga</name>
    <dbReference type="NCBI Taxonomy" id="3077"/>
    <lineage>
        <taxon>Eukaryota</taxon>
        <taxon>Viridiplantae</taxon>
        <taxon>Chlorophyta</taxon>
        <taxon>core chlorophytes</taxon>
        <taxon>Trebouxiophyceae</taxon>
        <taxon>Chlorellales</taxon>
        <taxon>Chlorellaceae</taxon>
        <taxon>Chlorella clade</taxon>
        <taxon>Chlorella</taxon>
    </lineage>
</organism>
<evidence type="ECO:0000313" key="2">
    <source>
        <dbReference type="EMBL" id="KAI3438804.1"/>
    </source>
</evidence>
<comment type="caution">
    <text evidence="2">The sequence shown here is derived from an EMBL/GenBank/DDBJ whole genome shotgun (WGS) entry which is preliminary data.</text>
</comment>
<accession>A0A9D4Z2F9</accession>
<dbReference type="EMBL" id="SIDB01000001">
    <property type="protein sequence ID" value="KAI3438804.1"/>
    <property type="molecule type" value="Genomic_DNA"/>
</dbReference>
<dbReference type="AlphaFoldDB" id="A0A9D4Z2F9"/>
<feature type="region of interest" description="Disordered" evidence="1">
    <location>
        <begin position="1"/>
        <end position="46"/>
    </location>
</feature>
<evidence type="ECO:0000256" key="1">
    <source>
        <dbReference type="SAM" id="MobiDB-lite"/>
    </source>
</evidence>
<reference evidence="2" key="2">
    <citation type="submission" date="2020-11" db="EMBL/GenBank/DDBJ databases">
        <authorList>
            <person name="Cecchin M."/>
            <person name="Marcolungo L."/>
            <person name="Rossato M."/>
            <person name="Girolomoni L."/>
            <person name="Cosentino E."/>
            <person name="Cuine S."/>
            <person name="Li-Beisson Y."/>
            <person name="Delledonne M."/>
            <person name="Ballottari M."/>
        </authorList>
    </citation>
    <scope>NUCLEOTIDE SEQUENCE</scope>
    <source>
        <strain evidence="2">211/11P</strain>
        <tissue evidence="2">Whole cell</tissue>
    </source>
</reference>
<gene>
    <name evidence="2" type="ORF">D9Q98_001221</name>
</gene>
<reference evidence="2" key="1">
    <citation type="journal article" date="2019" name="Plant J.">
        <title>Chlorella vulgaris genome assembly and annotation reveals the molecular basis for metabolic acclimation to high light conditions.</title>
        <authorList>
            <person name="Cecchin M."/>
            <person name="Marcolungo L."/>
            <person name="Rossato M."/>
            <person name="Girolomoni L."/>
            <person name="Cosentino E."/>
            <person name="Cuine S."/>
            <person name="Li-Beisson Y."/>
            <person name="Delledonne M."/>
            <person name="Ballottari M."/>
        </authorList>
    </citation>
    <scope>NUCLEOTIDE SEQUENCE</scope>
    <source>
        <strain evidence="2">211/11P</strain>
    </source>
</reference>
<name>A0A9D4Z2F9_CHLVU</name>
<evidence type="ECO:0000313" key="3">
    <source>
        <dbReference type="Proteomes" id="UP001055712"/>
    </source>
</evidence>
<protein>
    <submittedName>
        <fullName evidence="2">Uncharacterized protein</fullName>
    </submittedName>
</protein>
<feature type="compositionally biased region" description="Low complexity" evidence="1">
    <location>
        <begin position="1"/>
        <end position="39"/>
    </location>
</feature>
<keyword evidence="3" id="KW-1185">Reference proteome</keyword>
<proteinExistence type="predicted"/>